<name>A0A4Y2E9E5_ARAVE</name>
<keyword evidence="3" id="KW-1185">Reference proteome</keyword>
<dbReference type="Proteomes" id="UP000499080">
    <property type="component" value="Unassembled WGS sequence"/>
</dbReference>
<proteinExistence type="predicted"/>
<dbReference type="AlphaFoldDB" id="A0A4Y2E9E5"/>
<reference evidence="2 3" key="1">
    <citation type="journal article" date="2019" name="Sci. Rep.">
        <title>Orb-weaving spider Araneus ventricosus genome elucidates the spidroin gene catalogue.</title>
        <authorList>
            <person name="Kono N."/>
            <person name="Nakamura H."/>
            <person name="Ohtoshi R."/>
            <person name="Moran D.A.P."/>
            <person name="Shinohara A."/>
            <person name="Yoshida Y."/>
            <person name="Fujiwara M."/>
            <person name="Mori M."/>
            <person name="Tomita M."/>
            <person name="Arakawa K."/>
        </authorList>
    </citation>
    <scope>NUCLEOTIDE SEQUENCE [LARGE SCALE GENOMIC DNA]</scope>
</reference>
<organism evidence="2 3">
    <name type="scientific">Araneus ventricosus</name>
    <name type="common">Orbweaver spider</name>
    <name type="synonym">Epeira ventricosa</name>
    <dbReference type="NCBI Taxonomy" id="182803"/>
    <lineage>
        <taxon>Eukaryota</taxon>
        <taxon>Metazoa</taxon>
        <taxon>Ecdysozoa</taxon>
        <taxon>Arthropoda</taxon>
        <taxon>Chelicerata</taxon>
        <taxon>Arachnida</taxon>
        <taxon>Araneae</taxon>
        <taxon>Araneomorphae</taxon>
        <taxon>Entelegynae</taxon>
        <taxon>Araneoidea</taxon>
        <taxon>Araneidae</taxon>
        <taxon>Araneus</taxon>
    </lineage>
</organism>
<feature type="region of interest" description="Disordered" evidence="1">
    <location>
        <begin position="39"/>
        <end position="59"/>
    </location>
</feature>
<evidence type="ECO:0000313" key="2">
    <source>
        <dbReference type="EMBL" id="GBM25531.1"/>
    </source>
</evidence>
<dbReference type="EMBL" id="BGPR01000540">
    <property type="protein sequence ID" value="GBM25531.1"/>
    <property type="molecule type" value="Genomic_DNA"/>
</dbReference>
<comment type="caution">
    <text evidence="2">The sequence shown here is derived from an EMBL/GenBank/DDBJ whole genome shotgun (WGS) entry which is preliminary data.</text>
</comment>
<protein>
    <submittedName>
        <fullName evidence="2">Uncharacterized protein</fullName>
    </submittedName>
</protein>
<sequence length="101" mass="11353">MPKFKKSLKARVEESDLKMPSNLHLQRGRGRGGLVVRQRNGARGLQDRNPTPPKPHLVWGMPQAKSYAVTKRPPAGGTREFGRGRGCQLRRRSCRLIAVQN</sequence>
<evidence type="ECO:0000313" key="3">
    <source>
        <dbReference type="Proteomes" id="UP000499080"/>
    </source>
</evidence>
<gene>
    <name evidence="2" type="ORF">AVEN_272532_1</name>
</gene>
<accession>A0A4Y2E9E5</accession>
<evidence type="ECO:0000256" key="1">
    <source>
        <dbReference type="SAM" id="MobiDB-lite"/>
    </source>
</evidence>